<feature type="transmembrane region" description="Helical" evidence="1">
    <location>
        <begin position="138"/>
        <end position="159"/>
    </location>
</feature>
<dbReference type="EMBL" id="CP084166">
    <property type="protein sequence ID" value="UJG41710.1"/>
    <property type="molecule type" value="Genomic_DNA"/>
</dbReference>
<feature type="transmembrane region" description="Helical" evidence="1">
    <location>
        <begin position="104"/>
        <end position="126"/>
    </location>
</feature>
<keyword evidence="1" id="KW-0812">Transmembrane</keyword>
<dbReference type="Gene3D" id="4.10.1060.50">
    <property type="match status" value="1"/>
</dbReference>
<accession>A0A9Y1FLT7</accession>
<evidence type="ECO:0000256" key="1">
    <source>
        <dbReference type="SAM" id="Phobius"/>
    </source>
</evidence>
<protein>
    <submittedName>
        <fullName evidence="2">Zinc ribbon domain-containing protein</fullName>
    </submittedName>
</protein>
<evidence type="ECO:0000313" key="2">
    <source>
        <dbReference type="EMBL" id="UJG41710.1"/>
    </source>
</evidence>
<reference evidence="2" key="1">
    <citation type="journal article" date="2022" name="Nat. Microbiol.">
        <title>Unique mobile elements and scalable gene flow at the prokaryote-eukaryote boundary revealed by circularized Asgard archaea genomes.</title>
        <authorList>
            <person name="Wu F."/>
            <person name="Speth D.R."/>
            <person name="Philosof A."/>
            <person name="Cremiere A."/>
            <person name="Narayanan A."/>
            <person name="Barco R.A."/>
            <person name="Connon S.A."/>
            <person name="Amend J.P."/>
            <person name="Antoshechkin I.A."/>
            <person name="Orphan V.J."/>
        </authorList>
    </citation>
    <scope>NUCLEOTIDE SEQUENCE</scope>
    <source>
        <strain evidence="2">PM71</strain>
    </source>
</reference>
<sequence length="310" mass="35883">MITLNARKHITLSTFVYVAIIILQTFVEAFVSYKIIFIHVLPDFLSQIALIWVGVGFFLFNKEEKKVSINQLVVFLAIYGIISSSLILLSYIDFKFNFLSDKMVLALQIVYVVNSSFLIYCSIIIQDITEQHVKNKRNIIQLTWSFTIGFVLLFIYNLLNVIFPPMKYVINSTSENAISFFILSPPKIYYLVGTLNQDFKTIFFVLSIVEVSYLVFIVIGIWKLRKIFLLLDNIPPELINKLLTRKEEPSFVLESLEEKKLYPPSLTTEQQDKAVKKKMFCIKCGVELDPDALFCEECGERNPYRVNDVD</sequence>
<dbReference type="AlphaFoldDB" id="A0A9Y1FLT7"/>
<feature type="transmembrane region" description="Helical" evidence="1">
    <location>
        <begin position="44"/>
        <end position="60"/>
    </location>
</feature>
<dbReference type="Proteomes" id="UP001201020">
    <property type="component" value="Chromosome"/>
</dbReference>
<name>A0A9Y1FLT7_9ARCH</name>
<feature type="transmembrane region" description="Helical" evidence="1">
    <location>
        <begin position="12"/>
        <end position="38"/>
    </location>
</feature>
<keyword evidence="1" id="KW-1133">Transmembrane helix</keyword>
<organism evidence="2">
    <name type="scientific">Candidatus Heimdallarchaeum aukensis</name>
    <dbReference type="NCBI Taxonomy" id="2876573"/>
    <lineage>
        <taxon>Archaea</taxon>
        <taxon>Promethearchaeati</taxon>
        <taxon>Candidatus Heimdallarchaeota</taxon>
        <taxon>Candidatus Heimdallarchaeia (ex Rinke et al. 2021) (nom. nud.)</taxon>
        <taxon>Candidatus Heimdallarchaeales</taxon>
        <taxon>Candidatus Heimdallarchaeaceae</taxon>
        <taxon>Candidatus Heimdallarchaeum</taxon>
    </lineage>
</organism>
<keyword evidence="1" id="KW-0472">Membrane</keyword>
<feature type="transmembrane region" description="Helical" evidence="1">
    <location>
        <begin position="201"/>
        <end position="222"/>
    </location>
</feature>
<proteinExistence type="predicted"/>
<gene>
    <name evidence="2" type="ORF">K9W45_04400</name>
</gene>
<feature type="transmembrane region" description="Helical" evidence="1">
    <location>
        <begin position="72"/>
        <end position="92"/>
    </location>
</feature>
<dbReference type="InterPro" id="IPR038587">
    <property type="entry name" value="Ribosomal_eL40_sf"/>
</dbReference>